<dbReference type="Gene3D" id="3.40.50.720">
    <property type="entry name" value="NAD(P)-binding Rossmann-like Domain"/>
    <property type="match status" value="1"/>
</dbReference>
<reference evidence="1" key="1">
    <citation type="submission" date="2018-05" db="EMBL/GenBank/DDBJ databases">
        <authorList>
            <person name="Lanie J.A."/>
            <person name="Ng W.-L."/>
            <person name="Kazmierczak K.M."/>
            <person name="Andrzejewski T.M."/>
            <person name="Davidsen T.M."/>
            <person name="Wayne K.J."/>
            <person name="Tettelin H."/>
            <person name="Glass J.I."/>
            <person name="Rusch D."/>
            <person name="Podicherti R."/>
            <person name="Tsui H.-C.T."/>
            <person name="Winkler M.E."/>
        </authorList>
    </citation>
    <scope>NUCLEOTIDE SEQUENCE</scope>
</reference>
<evidence type="ECO:0000313" key="1">
    <source>
        <dbReference type="EMBL" id="SVA80914.1"/>
    </source>
</evidence>
<feature type="non-terminal residue" evidence="1">
    <location>
        <position position="62"/>
    </location>
</feature>
<dbReference type="EMBL" id="UINC01019145">
    <property type="protein sequence ID" value="SVA80914.1"/>
    <property type="molecule type" value="Genomic_DNA"/>
</dbReference>
<dbReference type="InterPro" id="IPR051935">
    <property type="entry name" value="HSDL2"/>
</dbReference>
<gene>
    <name evidence="1" type="ORF">METZ01_LOCUS133768</name>
</gene>
<dbReference type="InterPro" id="IPR036291">
    <property type="entry name" value="NAD(P)-bd_dom_sf"/>
</dbReference>
<protein>
    <recommendedName>
        <fullName evidence="2">SDR family NAD(P)-dependent oxidoreductase</fullName>
    </recommendedName>
</protein>
<dbReference type="PANTHER" id="PTHR42808:SF4">
    <property type="entry name" value="SHORT CHAIN DEHYDROGENASE"/>
    <property type="match status" value="1"/>
</dbReference>
<dbReference type="PANTHER" id="PTHR42808">
    <property type="entry name" value="HYDROXYSTEROID DEHYDROGENASE-LIKE PROTEIN 2"/>
    <property type="match status" value="1"/>
</dbReference>
<organism evidence="1">
    <name type="scientific">marine metagenome</name>
    <dbReference type="NCBI Taxonomy" id="408172"/>
    <lineage>
        <taxon>unclassified sequences</taxon>
        <taxon>metagenomes</taxon>
        <taxon>ecological metagenomes</taxon>
    </lineage>
</organism>
<accession>A0A381YVC5</accession>
<name>A0A381YVC5_9ZZZZ</name>
<sequence>MGSLEGRVALVTGSSRGIGEYMAKHFARAGAKVAIAARTVEVTDKRLPGTIHSVAETIRSDG</sequence>
<dbReference type="Pfam" id="PF00106">
    <property type="entry name" value="adh_short"/>
    <property type="match status" value="1"/>
</dbReference>
<proteinExistence type="predicted"/>
<dbReference type="SUPFAM" id="SSF51735">
    <property type="entry name" value="NAD(P)-binding Rossmann-fold domains"/>
    <property type="match status" value="1"/>
</dbReference>
<evidence type="ECO:0008006" key="2">
    <source>
        <dbReference type="Google" id="ProtNLM"/>
    </source>
</evidence>
<dbReference type="AlphaFoldDB" id="A0A381YVC5"/>
<dbReference type="InterPro" id="IPR002347">
    <property type="entry name" value="SDR_fam"/>
</dbReference>